<keyword evidence="11 14" id="KW-0503">Monooxygenase</keyword>
<evidence type="ECO:0000256" key="11">
    <source>
        <dbReference type="ARBA" id="ARBA00023033"/>
    </source>
</evidence>
<sequence>MYHIFVKDAMNYDMPPGVMHSINLTFGPGILSTPLASPQHRKQRKMLNPAFSIAHMRGLLPLFYQVVDKLEGSIAKKVSNGPQEVDMLNWMGRTAFELIGQSGLGVSLDALEDEETAHPLTQTLKELLLLSAHLSFETIYILPLVANLGPAGLRRLVSRFIPNKNFQLLRKLSYDLWQQCIEIYEQKRRALAMGDGAIKELVGNGKDIMSILSDYQQRSSACFNDSCVLRLVRENTKASEEDRLDETEVLGQSALSRTLYMLASRKDVQSKLRKELKEAFHNGDISYDELVSLPYLDAVCRETLRLHPPVTRLDRTALRDTMLPLSQPITGQDGTIISQIVVPKGTTICVSFLNSNRNPALWGEDAHEWKPERWLSPLPSTVLEESVPGVYSHLMTFSGGQRACIGFKFSQLEMKVVLARLVRAFKFSLSEKEIAWDNAPVTSPTVSDSNKHDDGHPNPTMPLIVSLAEN</sequence>
<evidence type="ECO:0000256" key="1">
    <source>
        <dbReference type="ARBA" id="ARBA00001971"/>
    </source>
</evidence>
<dbReference type="GO" id="GO:0004497">
    <property type="term" value="F:monooxygenase activity"/>
    <property type="evidence" value="ECO:0007669"/>
    <property type="project" value="UniProtKB-KW"/>
</dbReference>
<dbReference type="Pfam" id="PF00067">
    <property type="entry name" value="p450"/>
    <property type="match status" value="1"/>
</dbReference>
<gene>
    <name evidence="16" type="ORF">VNI00_010701</name>
</gene>
<evidence type="ECO:0000256" key="7">
    <source>
        <dbReference type="ARBA" id="ARBA00022723"/>
    </source>
</evidence>
<dbReference type="InterPro" id="IPR036396">
    <property type="entry name" value="Cyt_P450_sf"/>
</dbReference>
<comment type="cofactor">
    <cofactor evidence="1 13">
        <name>heme</name>
        <dbReference type="ChEBI" id="CHEBI:30413"/>
    </cofactor>
</comment>
<keyword evidence="9 14" id="KW-0560">Oxidoreductase</keyword>
<protein>
    <recommendedName>
        <fullName evidence="18">Cytochrome P450</fullName>
    </recommendedName>
</protein>
<evidence type="ECO:0000256" key="9">
    <source>
        <dbReference type="ARBA" id="ARBA00023002"/>
    </source>
</evidence>
<dbReference type="Gene3D" id="1.10.630.10">
    <property type="entry name" value="Cytochrome P450"/>
    <property type="match status" value="1"/>
</dbReference>
<dbReference type="Proteomes" id="UP001383192">
    <property type="component" value="Unassembled WGS sequence"/>
</dbReference>
<dbReference type="GO" id="GO:0016705">
    <property type="term" value="F:oxidoreductase activity, acting on paired donors, with incorporation or reduction of molecular oxygen"/>
    <property type="evidence" value="ECO:0007669"/>
    <property type="project" value="InterPro"/>
</dbReference>
<comment type="similarity">
    <text evidence="4 14">Belongs to the cytochrome P450 family.</text>
</comment>
<dbReference type="AlphaFoldDB" id="A0AAW0CEX6"/>
<evidence type="ECO:0000313" key="17">
    <source>
        <dbReference type="Proteomes" id="UP001383192"/>
    </source>
</evidence>
<evidence type="ECO:0000256" key="5">
    <source>
        <dbReference type="ARBA" id="ARBA00022617"/>
    </source>
</evidence>
<dbReference type="GO" id="GO:0016020">
    <property type="term" value="C:membrane"/>
    <property type="evidence" value="ECO:0007669"/>
    <property type="project" value="UniProtKB-SubCell"/>
</dbReference>
<dbReference type="PRINTS" id="PR00385">
    <property type="entry name" value="P450"/>
</dbReference>
<dbReference type="PRINTS" id="PR00465">
    <property type="entry name" value="EP450IV"/>
</dbReference>
<dbReference type="InterPro" id="IPR001128">
    <property type="entry name" value="Cyt_P450"/>
</dbReference>
<feature type="region of interest" description="Disordered" evidence="15">
    <location>
        <begin position="440"/>
        <end position="461"/>
    </location>
</feature>
<keyword evidence="6" id="KW-0812">Transmembrane</keyword>
<evidence type="ECO:0000256" key="4">
    <source>
        <dbReference type="ARBA" id="ARBA00010617"/>
    </source>
</evidence>
<evidence type="ECO:0000256" key="8">
    <source>
        <dbReference type="ARBA" id="ARBA00022989"/>
    </source>
</evidence>
<evidence type="ECO:0008006" key="18">
    <source>
        <dbReference type="Google" id="ProtNLM"/>
    </source>
</evidence>
<keyword evidence="8" id="KW-1133">Transmembrane helix</keyword>
<comment type="caution">
    <text evidence="16">The sequence shown here is derived from an EMBL/GenBank/DDBJ whole genome shotgun (WGS) entry which is preliminary data.</text>
</comment>
<reference evidence="16 17" key="1">
    <citation type="submission" date="2024-01" db="EMBL/GenBank/DDBJ databases">
        <title>A draft genome for a cacao thread blight-causing isolate of Paramarasmius palmivorus.</title>
        <authorList>
            <person name="Baruah I.K."/>
            <person name="Bukari Y."/>
            <person name="Amoako-Attah I."/>
            <person name="Meinhardt L.W."/>
            <person name="Bailey B.A."/>
            <person name="Cohen S.P."/>
        </authorList>
    </citation>
    <scope>NUCLEOTIDE SEQUENCE [LARGE SCALE GENOMIC DNA]</scope>
    <source>
        <strain evidence="16 17">GH-12</strain>
    </source>
</reference>
<dbReference type="InterPro" id="IPR017972">
    <property type="entry name" value="Cyt_P450_CS"/>
</dbReference>
<dbReference type="InterPro" id="IPR002403">
    <property type="entry name" value="Cyt_P450_E_grp-IV"/>
</dbReference>
<dbReference type="GO" id="GO:0005506">
    <property type="term" value="F:iron ion binding"/>
    <property type="evidence" value="ECO:0007669"/>
    <property type="project" value="InterPro"/>
</dbReference>
<dbReference type="InterPro" id="IPR050121">
    <property type="entry name" value="Cytochrome_P450_monoxygenase"/>
</dbReference>
<keyword evidence="5 13" id="KW-0349">Heme</keyword>
<accession>A0AAW0CEX6</accession>
<organism evidence="16 17">
    <name type="scientific">Paramarasmius palmivorus</name>
    <dbReference type="NCBI Taxonomy" id="297713"/>
    <lineage>
        <taxon>Eukaryota</taxon>
        <taxon>Fungi</taxon>
        <taxon>Dikarya</taxon>
        <taxon>Basidiomycota</taxon>
        <taxon>Agaricomycotina</taxon>
        <taxon>Agaricomycetes</taxon>
        <taxon>Agaricomycetidae</taxon>
        <taxon>Agaricales</taxon>
        <taxon>Marasmiineae</taxon>
        <taxon>Marasmiaceae</taxon>
        <taxon>Paramarasmius</taxon>
    </lineage>
</organism>
<dbReference type="PANTHER" id="PTHR24305">
    <property type="entry name" value="CYTOCHROME P450"/>
    <property type="match status" value="1"/>
</dbReference>
<keyword evidence="10 13" id="KW-0408">Iron</keyword>
<comment type="subcellular location">
    <subcellularLocation>
        <location evidence="2">Membrane</location>
    </subcellularLocation>
</comment>
<name>A0AAW0CEX6_9AGAR</name>
<keyword evidence="12" id="KW-0472">Membrane</keyword>
<keyword evidence="17" id="KW-1185">Reference proteome</keyword>
<evidence type="ECO:0000256" key="12">
    <source>
        <dbReference type="ARBA" id="ARBA00023136"/>
    </source>
</evidence>
<evidence type="ECO:0000313" key="16">
    <source>
        <dbReference type="EMBL" id="KAK7037740.1"/>
    </source>
</evidence>
<dbReference type="SUPFAM" id="SSF48264">
    <property type="entry name" value="Cytochrome P450"/>
    <property type="match status" value="1"/>
</dbReference>
<evidence type="ECO:0000256" key="15">
    <source>
        <dbReference type="SAM" id="MobiDB-lite"/>
    </source>
</evidence>
<evidence type="ECO:0000256" key="3">
    <source>
        <dbReference type="ARBA" id="ARBA00004721"/>
    </source>
</evidence>
<evidence type="ECO:0000256" key="6">
    <source>
        <dbReference type="ARBA" id="ARBA00022692"/>
    </source>
</evidence>
<evidence type="ECO:0000256" key="10">
    <source>
        <dbReference type="ARBA" id="ARBA00023004"/>
    </source>
</evidence>
<keyword evidence="7 13" id="KW-0479">Metal-binding</keyword>
<dbReference type="PANTHER" id="PTHR24305:SF166">
    <property type="entry name" value="CYTOCHROME P450 12A4, MITOCHONDRIAL-RELATED"/>
    <property type="match status" value="1"/>
</dbReference>
<evidence type="ECO:0000256" key="2">
    <source>
        <dbReference type="ARBA" id="ARBA00004370"/>
    </source>
</evidence>
<feature type="binding site" description="axial binding residue" evidence="13">
    <location>
        <position position="404"/>
    </location>
    <ligand>
        <name>heme</name>
        <dbReference type="ChEBI" id="CHEBI:30413"/>
    </ligand>
    <ligandPart>
        <name>Fe</name>
        <dbReference type="ChEBI" id="CHEBI:18248"/>
    </ligandPart>
</feature>
<dbReference type="PROSITE" id="PS00086">
    <property type="entry name" value="CYTOCHROME_P450"/>
    <property type="match status" value="1"/>
</dbReference>
<evidence type="ECO:0000256" key="13">
    <source>
        <dbReference type="PIRSR" id="PIRSR602403-1"/>
    </source>
</evidence>
<proteinExistence type="inferred from homology"/>
<evidence type="ECO:0000256" key="14">
    <source>
        <dbReference type="RuleBase" id="RU000461"/>
    </source>
</evidence>
<dbReference type="GO" id="GO:0020037">
    <property type="term" value="F:heme binding"/>
    <property type="evidence" value="ECO:0007669"/>
    <property type="project" value="InterPro"/>
</dbReference>
<dbReference type="EMBL" id="JAYKXP010000044">
    <property type="protein sequence ID" value="KAK7037740.1"/>
    <property type="molecule type" value="Genomic_DNA"/>
</dbReference>
<comment type="pathway">
    <text evidence="3">Secondary metabolite biosynthesis; terpenoid biosynthesis.</text>
</comment>